<reference evidence="1" key="1">
    <citation type="submission" date="2016-10" db="EMBL/GenBank/DDBJ databases">
        <authorList>
            <person name="de Groot N.N."/>
        </authorList>
    </citation>
    <scope>NUCLEOTIDE SEQUENCE</scope>
</reference>
<proteinExistence type="predicted"/>
<dbReference type="Gene3D" id="3.30.310.70">
    <property type="entry name" value="TT1751-like domain"/>
    <property type="match status" value="2"/>
</dbReference>
<dbReference type="AlphaFoldDB" id="A0A1W1CIF7"/>
<protein>
    <recommendedName>
        <fullName evidence="2">DUF302 domain-containing protein</fullName>
    </recommendedName>
</protein>
<dbReference type="InterPro" id="IPR035923">
    <property type="entry name" value="TT1751-like_sf"/>
</dbReference>
<dbReference type="EMBL" id="FPHM01000095">
    <property type="protein sequence ID" value="SFV65559.1"/>
    <property type="molecule type" value="Genomic_DNA"/>
</dbReference>
<evidence type="ECO:0008006" key="2">
    <source>
        <dbReference type="Google" id="ProtNLM"/>
    </source>
</evidence>
<evidence type="ECO:0000313" key="1">
    <source>
        <dbReference type="EMBL" id="SFV65559.1"/>
    </source>
</evidence>
<gene>
    <name evidence="1" type="ORF">MNB_SV-13-1750</name>
</gene>
<dbReference type="PANTHER" id="PTHR38342">
    <property type="entry name" value="SLR5037 PROTEIN"/>
    <property type="match status" value="1"/>
</dbReference>
<name>A0A1W1CIF7_9ZZZZ</name>
<organism evidence="1">
    <name type="scientific">hydrothermal vent metagenome</name>
    <dbReference type="NCBI Taxonomy" id="652676"/>
    <lineage>
        <taxon>unclassified sequences</taxon>
        <taxon>metagenomes</taxon>
        <taxon>ecological metagenomes</taxon>
    </lineage>
</organism>
<dbReference type="SUPFAM" id="SSF103247">
    <property type="entry name" value="TT1751-like"/>
    <property type="match status" value="2"/>
</dbReference>
<accession>A0A1W1CIF7</accession>
<dbReference type="PANTHER" id="PTHR38342:SF1">
    <property type="entry name" value="SLR5037 PROTEIN"/>
    <property type="match status" value="1"/>
</dbReference>
<sequence length="310" mass="34343">MKNSFKVLAWFTVMLTLSMAQDIRIFTVDNEAGKITAKSVEKAFKDAGFHITGNNDMNKAFDGKFKTHTHDAYNLFTVHKKEVASKLIKDFPKMALFTPLSMSIFTRKGEKTLSISSMDIAGIAKITGIPTDNADLVAYMKEVGKVFTKAFPKGKFETLSYTIGKAEGALVNTFTIEMDVEGDDNIEDEVDGIQEELEAGLITAGFVVAGYNKLSADYGVKGRTYDFFDAYSICKLSVIFEVSKTHPEAGAFAPCTLFMYRKSGEKVVHFSYPAIYNWFSSIDVAEKASKDVLIKAQKDMNAVLDEVTED</sequence>